<dbReference type="PRINTS" id="PR00359">
    <property type="entry name" value="BP450"/>
</dbReference>
<organism evidence="3 4">
    <name type="scientific">Streptomyces pactum</name>
    <dbReference type="NCBI Taxonomy" id="68249"/>
    <lineage>
        <taxon>Bacteria</taxon>
        <taxon>Bacillati</taxon>
        <taxon>Actinomycetota</taxon>
        <taxon>Actinomycetes</taxon>
        <taxon>Kitasatosporales</taxon>
        <taxon>Streptomycetaceae</taxon>
        <taxon>Streptomyces</taxon>
    </lineage>
</organism>
<keyword evidence="2" id="KW-0560">Oxidoreductase</keyword>
<protein>
    <submittedName>
        <fullName evidence="3">Cytochrome P450</fullName>
    </submittedName>
</protein>
<proteinExistence type="inferred from homology"/>
<dbReference type="InterPro" id="IPR002397">
    <property type="entry name" value="Cyt_P450_B"/>
</dbReference>
<dbReference type="InterPro" id="IPR017972">
    <property type="entry name" value="Cyt_P450_CS"/>
</dbReference>
<reference evidence="3 4" key="1">
    <citation type="submission" date="2020-09" db="EMBL/GenBank/DDBJ databases">
        <title>Biosynthesis of the nuclear factor of activated T cells inhibitor NFAT-133 and its congeners in Streptomyces pactum.</title>
        <authorList>
            <person name="Zhou W."/>
            <person name="Posri P."/>
            <person name="Abugrain M.E."/>
            <person name="Weisberg A.J."/>
            <person name="Chang J.H."/>
            <person name="Mahmud T."/>
        </authorList>
    </citation>
    <scope>NUCLEOTIDE SEQUENCE [LARGE SCALE GENOMIC DNA]</scope>
    <source>
        <strain evidence="3 4">ATCC 27456</strain>
    </source>
</reference>
<dbReference type="Pfam" id="PF00067">
    <property type="entry name" value="p450"/>
    <property type="match status" value="1"/>
</dbReference>
<dbReference type="RefSeq" id="WP_197987437.1">
    <property type="nucleotide sequence ID" value="NZ_JACYXC010000001.1"/>
</dbReference>
<keyword evidence="4" id="KW-1185">Reference proteome</keyword>
<keyword evidence="2" id="KW-0479">Metal-binding</keyword>
<sequence length="419" mass="45617">MNRAPISLDTTGGRLYDQADELRAAGPAVRVGMPSRLTAWSVTRGDVAKTLLTHPHISKDARRSWPGYQPFAIPWLAAWVDVVSMFTSDGADHKRLKDLVGRAFTPRRIEAMRPAVEAIVTDLLDALEATAPGGSADLRATFSYPIPTRVICNLFGVPDEQRSRMLDVVDAVLDTTVSEERAAEIRVELFAVMSELIATKRVTPGDDMTSVLLAAHREDGDRLSEEELVSTLILMIGAGSETAVSLIDHAVVELLTHPGQLATALADPARWDDVTEETLRKHPPVMHLPLRYATADIDLGEGVTIRSGDLVLIGFGAHGRDGGVNPDPDRFDIDRADRQHLAFGHGIHYCLGAPLARLEARVALPALFARFPRIRLAAPAGTLRRRPSFIGNDYDRLPVVLSPAGDDGVRADGRAARRR</sequence>
<dbReference type="SUPFAM" id="SSF48264">
    <property type="entry name" value="Cytochrome P450"/>
    <property type="match status" value="1"/>
</dbReference>
<evidence type="ECO:0000256" key="1">
    <source>
        <dbReference type="ARBA" id="ARBA00010617"/>
    </source>
</evidence>
<dbReference type="InterPro" id="IPR036396">
    <property type="entry name" value="Cyt_P450_sf"/>
</dbReference>
<dbReference type="Proteomes" id="UP000807371">
    <property type="component" value="Unassembled WGS sequence"/>
</dbReference>
<dbReference type="PRINTS" id="PR00385">
    <property type="entry name" value="P450"/>
</dbReference>
<dbReference type="PANTHER" id="PTHR46696">
    <property type="entry name" value="P450, PUTATIVE (EUROFUNG)-RELATED"/>
    <property type="match status" value="1"/>
</dbReference>
<name>A0ABS0NER8_9ACTN</name>
<comment type="similarity">
    <text evidence="1 2">Belongs to the cytochrome P450 family.</text>
</comment>
<keyword evidence="2" id="KW-0349">Heme</keyword>
<comment type="caution">
    <text evidence="3">The sequence shown here is derived from an EMBL/GenBank/DDBJ whole genome shotgun (WGS) entry which is preliminary data.</text>
</comment>
<evidence type="ECO:0000256" key="2">
    <source>
        <dbReference type="RuleBase" id="RU000461"/>
    </source>
</evidence>
<gene>
    <name evidence="3" type="ORF">IHE55_02020</name>
</gene>
<dbReference type="PROSITE" id="PS00086">
    <property type="entry name" value="CYTOCHROME_P450"/>
    <property type="match status" value="1"/>
</dbReference>
<dbReference type="InterPro" id="IPR001128">
    <property type="entry name" value="Cyt_P450"/>
</dbReference>
<dbReference type="Gene3D" id="1.10.630.10">
    <property type="entry name" value="Cytochrome P450"/>
    <property type="match status" value="1"/>
</dbReference>
<dbReference type="PANTHER" id="PTHR46696:SF1">
    <property type="entry name" value="CYTOCHROME P450 YJIB-RELATED"/>
    <property type="match status" value="1"/>
</dbReference>
<accession>A0ABS0NER8</accession>
<evidence type="ECO:0000313" key="3">
    <source>
        <dbReference type="EMBL" id="MBH5333647.1"/>
    </source>
</evidence>
<keyword evidence="2" id="KW-0503">Monooxygenase</keyword>
<dbReference type="CDD" id="cd11029">
    <property type="entry name" value="CYP107-like"/>
    <property type="match status" value="1"/>
</dbReference>
<dbReference type="EMBL" id="JACYXC010000001">
    <property type="protein sequence ID" value="MBH5333647.1"/>
    <property type="molecule type" value="Genomic_DNA"/>
</dbReference>
<keyword evidence="2" id="KW-0408">Iron</keyword>
<evidence type="ECO:0000313" key="4">
    <source>
        <dbReference type="Proteomes" id="UP000807371"/>
    </source>
</evidence>